<sequence>MGGNKSVIMLNFGGPVEINSTVNKGVDNKTGLFIVQRSLTYSMSKRILTLNITEVSKDNIVNIVYIDFAEEIHKGSSANLNLRVIRNDRYGILCNMNSKLMGSYDLVKENYCVPPMPDTELGCYFSRENGSGGCFTLEKKKASNGFVETVKAAHAFVVGEETINVKIKVTNHTKIGLRVSVEGPMKLTMDYTKHAFAKIEDRMETEMDASAISLFRNAISEHRPSIDGYNPSINLASTMGARNK</sequence>
<proteinExistence type="predicted"/>
<protein>
    <submittedName>
        <fullName evidence="1">Uncharacterized protein</fullName>
    </submittedName>
</protein>
<dbReference type="Proteomes" id="UP001367508">
    <property type="component" value="Unassembled WGS sequence"/>
</dbReference>
<dbReference type="EMBL" id="JAYMYQ010000005">
    <property type="protein sequence ID" value="KAK7329538.1"/>
    <property type="molecule type" value="Genomic_DNA"/>
</dbReference>
<keyword evidence="2" id="KW-1185">Reference proteome</keyword>
<comment type="caution">
    <text evidence="1">The sequence shown here is derived from an EMBL/GenBank/DDBJ whole genome shotgun (WGS) entry which is preliminary data.</text>
</comment>
<gene>
    <name evidence="1" type="ORF">VNO77_23708</name>
</gene>
<reference evidence="1 2" key="1">
    <citation type="submission" date="2024-01" db="EMBL/GenBank/DDBJ databases">
        <title>The genomes of 5 underutilized Papilionoideae crops provide insights into root nodulation and disease resistanc.</title>
        <authorList>
            <person name="Jiang F."/>
        </authorList>
    </citation>
    <scope>NUCLEOTIDE SEQUENCE [LARGE SCALE GENOMIC DNA]</scope>
    <source>
        <strain evidence="1">LVBAO_FW01</strain>
        <tissue evidence="1">Leaves</tissue>
    </source>
</reference>
<evidence type="ECO:0000313" key="1">
    <source>
        <dbReference type="EMBL" id="KAK7329538.1"/>
    </source>
</evidence>
<accession>A0AAN9QFK2</accession>
<name>A0AAN9QFK2_CANGL</name>
<evidence type="ECO:0000313" key="2">
    <source>
        <dbReference type="Proteomes" id="UP001367508"/>
    </source>
</evidence>
<dbReference type="AlphaFoldDB" id="A0AAN9QFK2"/>
<organism evidence="1 2">
    <name type="scientific">Canavalia gladiata</name>
    <name type="common">Sword bean</name>
    <name type="synonym">Dolichos gladiatus</name>
    <dbReference type="NCBI Taxonomy" id="3824"/>
    <lineage>
        <taxon>Eukaryota</taxon>
        <taxon>Viridiplantae</taxon>
        <taxon>Streptophyta</taxon>
        <taxon>Embryophyta</taxon>
        <taxon>Tracheophyta</taxon>
        <taxon>Spermatophyta</taxon>
        <taxon>Magnoliopsida</taxon>
        <taxon>eudicotyledons</taxon>
        <taxon>Gunneridae</taxon>
        <taxon>Pentapetalae</taxon>
        <taxon>rosids</taxon>
        <taxon>fabids</taxon>
        <taxon>Fabales</taxon>
        <taxon>Fabaceae</taxon>
        <taxon>Papilionoideae</taxon>
        <taxon>50 kb inversion clade</taxon>
        <taxon>NPAAA clade</taxon>
        <taxon>indigoferoid/millettioid clade</taxon>
        <taxon>Phaseoleae</taxon>
        <taxon>Canavalia</taxon>
    </lineage>
</organism>